<name>A0ABQ9H0F0_9NEOP</name>
<organism evidence="1 2">
    <name type="scientific">Dryococelus australis</name>
    <dbReference type="NCBI Taxonomy" id="614101"/>
    <lineage>
        <taxon>Eukaryota</taxon>
        <taxon>Metazoa</taxon>
        <taxon>Ecdysozoa</taxon>
        <taxon>Arthropoda</taxon>
        <taxon>Hexapoda</taxon>
        <taxon>Insecta</taxon>
        <taxon>Pterygota</taxon>
        <taxon>Neoptera</taxon>
        <taxon>Polyneoptera</taxon>
        <taxon>Phasmatodea</taxon>
        <taxon>Verophasmatodea</taxon>
        <taxon>Anareolatae</taxon>
        <taxon>Phasmatidae</taxon>
        <taxon>Eurycanthinae</taxon>
        <taxon>Dryococelus</taxon>
    </lineage>
</organism>
<evidence type="ECO:0000313" key="1">
    <source>
        <dbReference type="EMBL" id="KAJ8877784.1"/>
    </source>
</evidence>
<sequence length="213" mass="23798">MVIALASLSKTQGTGNLLDWASETILAAMGLRAVSIEFEGFHSLKSQGCEDIPAKQRMARVISRGIMTGSFTGEETCNRNVAKHTVDNYFLWARIVKQELLLKDVCEAVIGYEDTPGFVSPQTETRRRARNNAIALAIIFKYANKAWKKLDELCNDGLLVNGAMNLKQLTFRMIIGKLKEEFAMCVPSLEAEMTKLSLSKVKMRLLTAERKFS</sequence>
<comment type="caution">
    <text evidence="1">The sequence shown here is derived from an EMBL/GenBank/DDBJ whole genome shotgun (WGS) entry which is preliminary data.</text>
</comment>
<gene>
    <name evidence="1" type="ORF">PR048_022240</name>
</gene>
<dbReference type="EMBL" id="JARBHB010000008">
    <property type="protein sequence ID" value="KAJ8877784.1"/>
    <property type="molecule type" value="Genomic_DNA"/>
</dbReference>
<keyword evidence="2" id="KW-1185">Reference proteome</keyword>
<reference evidence="1 2" key="1">
    <citation type="submission" date="2023-02" db="EMBL/GenBank/DDBJ databases">
        <title>LHISI_Scaffold_Assembly.</title>
        <authorList>
            <person name="Stuart O.P."/>
            <person name="Cleave R."/>
            <person name="Magrath M.J.L."/>
            <person name="Mikheyev A.S."/>
        </authorList>
    </citation>
    <scope>NUCLEOTIDE SEQUENCE [LARGE SCALE GENOMIC DNA]</scope>
    <source>
        <strain evidence="1">Daus_M_001</strain>
        <tissue evidence="1">Leg muscle</tissue>
    </source>
</reference>
<dbReference type="Proteomes" id="UP001159363">
    <property type="component" value="Chromosome 7"/>
</dbReference>
<proteinExistence type="predicted"/>
<accession>A0ABQ9H0F0</accession>
<protein>
    <submittedName>
        <fullName evidence="1">Uncharacterized protein</fullName>
    </submittedName>
</protein>
<evidence type="ECO:0000313" key="2">
    <source>
        <dbReference type="Proteomes" id="UP001159363"/>
    </source>
</evidence>